<proteinExistence type="predicted"/>
<reference evidence="1" key="1">
    <citation type="submission" date="2020-11" db="EMBL/GenBank/DDBJ databases">
        <title>Multidrug resistant novel bacterium Savagea serpentis sp. nov., isolated from the scats of a vine snake (Ahaetulla nasuta).</title>
        <authorList>
            <person name="Venkata Ramana V."/>
            <person name="Vikas Patil S."/>
            <person name="Yogita Lugani V."/>
        </authorList>
    </citation>
    <scope>NUCLEOTIDE SEQUENCE</scope>
    <source>
        <strain evidence="1">SN6</strain>
    </source>
</reference>
<dbReference type="RefSeq" id="WP_194563325.1">
    <property type="nucleotide sequence ID" value="NZ_JADKPV010000006.1"/>
</dbReference>
<dbReference type="InterPro" id="IPR002763">
    <property type="entry name" value="DUF72"/>
</dbReference>
<dbReference type="PANTHER" id="PTHR30348">
    <property type="entry name" value="UNCHARACTERIZED PROTEIN YECE"/>
    <property type="match status" value="1"/>
</dbReference>
<protein>
    <submittedName>
        <fullName evidence="1">DUF72 domain-containing protein</fullName>
    </submittedName>
</protein>
<sequence length="282" mass="33050">MIRIGLTGWGDHPSLYTSTTAYKLVDYSAHFPLVEVDSSFYAIPRETTIHKWIHETPRTFQFIVKAYKGMTGHLQKSDWPFETTEAMFEAYRQAFLPMQQSGKLAFLLFQFPPSFLCGTKEVNLLRYIRQQLPEFDIAIEFRHMSWFEGERAQATLQFLKHYHFIHTIVDEPQVGVGSVPKIIAQTAPKMFYRLHGRNDRGWVNTFGSSEAWRKVRYLYNYSEQELAELQKVVQQEQGEQYIIFNNNSGHHAAPNAKRLQQLLQIEYEDLAPMQLDLFKEDL</sequence>
<dbReference type="SUPFAM" id="SSF117396">
    <property type="entry name" value="TM1631-like"/>
    <property type="match status" value="1"/>
</dbReference>
<comment type="caution">
    <text evidence="1">The sequence shown here is derived from an EMBL/GenBank/DDBJ whole genome shotgun (WGS) entry which is preliminary data.</text>
</comment>
<dbReference type="Proteomes" id="UP000622653">
    <property type="component" value="Unassembled WGS sequence"/>
</dbReference>
<dbReference type="AlphaFoldDB" id="A0A8J7G9R3"/>
<dbReference type="InterPro" id="IPR036520">
    <property type="entry name" value="UPF0759_sf"/>
</dbReference>
<dbReference type="Gene3D" id="3.20.20.410">
    <property type="entry name" value="Protein of unknown function UPF0759"/>
    <property type="match status" value="1"/>
</dbReference>
<gene>
    <name evidence="1" type="ORF">IRY55_10760</name>
</gene>
<evidence type="ECO:0000313" key="1">
    <source>
        <dbReference type="EMBL" id="MBF4501843.1"/>
    </source>
</evidence>
<dbReference type="EMBL" id="JADKPV010000006">
    <property type="protein sequence ID" value="MBF4501843.1"/>
    <property type="molecule type" value="Genomic_DNA"/>
</dbReference>
<evidence type="ECO:0000313" key="2">
    <source>
        <dbReference type="Proteomes" id="UP000622653"/>
    </source>
</evidence>
<name>A0A8J7G9R3_9BACL</name>
<accession>A0A8J7G9R3</accession>
<dbReference type="Pfam" id="PF01904">
    <property type="entry name" value="DUF72"/>
    <property type="match status" value="1"/>
</dbReference>
<organism evidence="1 2">
    <name type="scientific">Savagea serpentis</name>
    <dbReference type="NCBI Taxonomy" id="2785297"/>
    <lineage>
        <taxon>Bacteria</taxon>
        <taxon>Bacillati</taxon>
        <taxon>Bacillota</taxon>
        <taxon>Bacilli</taxon>
        <taxon>Bacillales</taxon>
        <taxon>Caryophanaceae</taxon>
        <taxon>Savagea</taxon>
    </lineage>
</organism>
<dbReference type="PANTHER" id="PTHR30348:SF13">
    <property type="entry name" value="UPF0759 PROTEIN YUNF"/>
    <property type="match status" value="1"/>
</dbReference>
<keyword evidence="2" id="KW-1185">Reference proteome</keyword>